<dbReference type="GO" id="GO:0016853">
    <property type="term" value="F:isomerase activity"/>
    <property type="evidence" value="ECO:0007669"/>
    <property type="project" value="UniProtKB-KW"/>
</dbReference>
<evidence type="ECO:0000313" key="4">
    <source>
        <dbReference type="Proteomes" id="UP001597036"/>
    </source>
</evidence>
<dbReference type="InterPro" id="IPR004380">
    <property type="entry name" value="Asp_race"/>
</dbReference>
<name>A0ABW2Y4J1_9BIFI</name>
<organism evidence="3 4">
    <name type="scientific">Alloscardovia venturai</name>
    <dbReference type="NCBI Taxonomy" id="1769421"/>
    <lineage>
        <taxon>Bacteria</taxon>
        <taxon>Bacillati</taxon>
        <taxon>Actinomycetota</taxon>
        <taxon>Actinomycetes</taxon>
        <taxon>Bifidobacteriales</taxon>
        <taxon>Bifidobacteriaceae</taxon>
        <taxon>Alloscardovia</taxon>
    </lineage>
</organism>
<dbReference type="InterPro" id="IPR015942">
    <property type="entry name" value="Asp/Glu/hydantoin_racemase"/>
</dbReference>
<keyword evidence="2 3" id="KW-0413">Isomerase</keyword>
<dbReference type="Proteomes" id="UP001597036">
    <property type="component" value="Unassembled WGS sequence"/>
</dbReference>
<dbReference type="SUPFAM" id="SSF53681">
    <property type="entry name" value="Aspartate/glutamate racemase"/>
    <property type="match status" value="2"/>
</dbReference>
<protein>
    <submittedName>
        <fullName evidence="3">Amino acid racemase</fullName>
        <ecNumber evidence="3">5.1.1.-</ecNumber>
    </submittedName>
</protein>
<dbReference type="PANTHER" id="PTHR21198:SF7">
    <property type="entry name" value="ASPARTATE-GLUTAMATE RACEMASE FAMILY"/>
    <property type="match status" value="1"/>
</dbReference>
<dbReference type="EC" id="5.1.1.-" evidence="3"/>
<accession>A0ABW2Y4J1</accession>
<comment type="similarity">
    <text evidence="1">Belongs to the aspartate/glutamate racemases family.</text>
</comment>
<dbReference type="EMBL" id="JBHTHQ010000021">
    <property type="protein sequence ID" value="MFD0705129.1"/>
    <property type="molecule type" value="Genomic_DNA"/>
</dbReference>
<evidence type="ECO:0000313" key="3">
    <source>
        <dbReference type="EMBL" id="MFD0705129.1"/>
    </source>
</evidence>
<dbReference type="PROSITE" id="PS00923">
    <property type="entry name" value="ASP_GLU_RACEMASE_1"/>
    <property type="match status" value="1"/>
</dbReference>
<dbReference type="PANTHER" id="PTHR21198">
    <property type="entry name" value="GLUTAMATE RACEMASE"/>
    <property type="match status" value="1"/>
</dbReference>
<dbReference type="Pfam" id="PF01177">
    <property type="entry name" value="Asp_Glu_race"/>
    <property type="match status" value="1"/>
</dbReference>
<sequence>MRNFFTVLGGMGTTATESFIHGVNTRVEAHKDQDWPNYLVFNHASMPDRTAYITGESDVSPVPELLEDIRQADALGTDFIVLTCNTAHYFYDELQNATQKPILHMPHIAVEALAKLSRDNEPIHRVGLLATVGSMKAGVYEREITRAGYEFVAPEPQLQARITSLIYDDVKGNNGLNEARYIRVLHDMLYKHNLDAVILGCTELSVLNEHFPRPELNVIDAQLETIYKTIELSTASALASASR</sequence>
<gene>
    <name evidence="3" type="ORF">ACFQY8_05145</name>
</gene>
<reference evidence="4" key="1">
    <citation type="journal article" date="2019" name="Int. J. Syst. Evol. Microbiol.">
        <title>The Global Catalogue of Microorganisms (GCM) 10K type strain sequencing project: providing services to taxonomists for standard genome sequencing and annotation.</title>
        <authorList>
            <consortium name="The Broad Institute Genomics Platform"/>
            <consortium name="The Broad Institute Genome Sequencing Center for Infectious Disease"/>
            <person name="Wu L."/>
            <person name="Ma J."/>
        </authorList>
    </citation>
    <scope>NUCLEOTIDE SEQUENCE [LARGE SCALE GENOMIC DNA]</scope>
    <source>
        <strain evidence="4">CCM 8604</strain>
    </source>
</reference>
<evidence type="ECO:0000256" key="1">
    <source>
        <dbReference type="ARBA" id="ARBA00007847"/>
    </source>
</evidence>
<evidence type="ECO:0000256" key="2">
    <source>
        <dbReference type="ARBA" id="ARBA00023235"/>
    </source>
</evidence>
<proteinExistence type="inferred from homology"/>
<keyword evidence="4" id="KW-1185">Reference proteome</keyword>
<dbReference type="InterPro" id="IPR001920">
    <property type="entry name" value="Asp/Glu_race"/>
</dbReference>
<comment type="caution">
    <text evidence="3">The sequence shown here is derived from an EMBL/GenBank/DDBJ whole genome shotgun (WGS) entry which is preliminary data.</text>
</comment>
<dbReference type="PROSITE" id="PS00924">
    <property type="entry name" value="ASP_GLU_RACEMASE_2"/>
    <property type="match status" value="1"/>
</dbReference>
<dbReference type="InterPro" id="IPR033134">
    <property type="entry name" value="Asp/Glu_racemase_AS_2"/>
</dbReference>
<dbReference type="Gene3D" id="3.40.50.1860">
    <property type="match status" value="2"/>
</dbReference>
<dbReference type="RefSeq" id="WP_377938824.1">
    <property type="nucleotide sequence ID" value="NZ_JBHTHQ010000021.1"/>
</dbReference>
<dbReference type="InterPro" id="IPR018187">
    <property type="entry name" value="Asp/Glu_racemase_AS_1"/>
</dbReference>
<dbReference type="NCBIfam" id="TIGR00035">
    <property type="entry name" value="asp_race"/>
    <property type="match status" value="1"/>
</dbReference>